<sequence length="114" mass="11923">MLVTQTDSEKLLQVELPGRAVAQAPAHGVVLAADAENGHRHLVHVPQGVIALPVGVPALRLAEQGLLQLPQRPASEETLQGQHFPQGGGKAGEDHRTVAMEQGQVAELGTAARP</sequence>
<name>A0A8B9Q2R6_APTOW</name>
<reference evidence="2" key="2">
    <citation type="submission" date="2025-09" db="UniProtKB">
        <authorList>
            <consortium name="Ensembl"/>
        </authorList>
    </citation>
    <scope>IDENTIFICATION</scope>
</reference>
<organism evidence="2 3">
    <name type="scientific">Apteryx owenii</name>
    <name type="common">Little spotted kiwi</name>
    <dbReference type="NCBI Taxonomy" id="8824"/>
    <lineage>
        <taxon>Eukaryota</taxon>
        <taxon>Metazoa</taxon>
        <taxon>Chordata</taxon>
        <taxon>Craniata</taxon>
        <taxon>Vertebrata</taxon>
        <taxon>Euteleostomi</taxon>
        <taxon>Archelosauria</taxon>
        <taxon>Archosauria</taxon>
        <taxon>Dinosauria</taxon>
        <taxon>Saurischia</taxon>
        <taxon>Theropoda</taxon>
        <taxon>Coelurosauria</taxon>
        <taxon>Aves</taxon>
        <taxon>Palaeognathae</taxon>
        <taxon>Apterygiformes</taxon>
        <taxon>Apterygidae</taxon>
        <taxon>Apteryx</taxon>
    </lineage>
</organism>
<accession>A0A8B9Q2R6</accession>
<evidence type="ECO:0000256" key="1">
    <source>
        <dbReference type="SAM" id="MobiDB-lite"/>
    </source>
</evidence>
<evidence type="ECO:0000313" key="2">
    <source>
        <dbReference type="Ensembl" id="ENSAOWP00000021456.1"/>
    </source>
</evidence>
<dbReference type="AlphaFoldDB" id="A0A8B9Q2R6"/>
<proteinExistence type="predicted"/>
<reference evidence="2" key="1">
    <citation type="submission" date="2025-08" db="UniProtKB">
        <authorList>
            <consortium name="Ensembl"/>
        </authorList>
    </citation>
    <scope>IDENTIFICATION</scope>
</reference>
<feature type="region of interest" description="Disordered" evidence="1">
    <location>
        <begin position="75"/>
        <end position="95"/>
    </location>
</feature>
<dbReference type="Proteomes" id="UP000694424">
    <property type="component" value="Unplaced"/>
</dbReference>
<keyword evidence="3" id="KW-1185">Reference proteome</keyword>
<dbReference type="Ensembl" id="ENSAOWT00000024286.1">
    <property type="protein sequence ID" value="ENSAOWP00000021456.1"/>
    <property type="gene ID" value="ENSAOWG00000014499.1"/>
</dbReference>
<evidence type="ECO:0000313" key="3">
    <source>
        <dbReference type="Proteomes" id="UP000694424"/>
    </source>
</evidence>
<protein>
    <submittedName>
        <fullName evidence="2">Uncharacterized protein</fullName>
    </submittedName>
</protein>